<dbReference type="CDD" id="cd07438">
    <property type="entry name" value="PHP_HisPPase_AMP"/>
    <property type="match status" value="1"/>
</dbReference>
<dbReference type="PROSITE" id="PS01229">
    <property type="entry name" value="COF_2"/>
    <property type="match status" value="1"/>
</dbReference>
<dbReference type="SUPFAM" id="SSF56784">
    <property type="entry name" value="HAD-like"/>
    <property type="match status" value="1"/>
</dbReference>
<dbReference type="EMBL" id="JAOQJX010000022">
    <property type="protein sequence ID" value="MCU6748408.1"/>
    <property type="molecule type" value="Genomic_DNA"/>
</dbReference>
<dbReference type="PANTHER" id="PTHR10000:SF8">
    <property type="entry name" value="HAD SUPERFAMILY HYDROLASE-LIKE, TYPE 3"/>
    <property type="match status" value="1"/>
</dbReference>
<dbReference type="InterPro" id="IPR016195">
    <property type="entry name" value="Pol/histidinol_Pase-like"/>
</dbReference>
<dbReference type="SFLD" id="SFLDG01144">
    <property type="entry name" value="C2.B.4:_PGP_Like"/>
    <property type="match status" value="1"/>
</dbReference>
<dbReference type="Pfam" id="PF08282">
    <property type="entry name" value="Hydrolase_3"/>
    <property type="match status" value="1"/>
</dbReference>
<dbReference type="SFLD" id="SFLDS00003">
    <property type="entry name" value="Haloacid_Dehalogenase"/>
    <property type="match status" value="1"/>
</dbReference>
<evidence type="ECO:0000313" key="2">
    <source>
        <dbReference type="EMBL" id="MCU6748408.1"/>
    </source>
</evidence>
<sequence length="572" mass="65245">MKRKTVDLHIHSEYSSDGTFSVEKLFEQAQEHGMEAIVIADHDTWEAVHEAKEQARRTGILTIPALELSCIDENRMVHILGYGIETEKEHSLSRLIEKIQKSRIDILPKIKRNLEEEGFYVDMTQVEKLAYPHPPVITNFANAILQDPRNDGDPRLSVYRPGGSKADKPYIRFIKDYLVAGRKCYVPEYIVDIYTGIRAIREAGGIPVLAHPGEWFTKKDECKLQAMTECGLQGMEVYTPYHSEEQEEYFRQIAVKYRLFQTAGSDYHDEQKKPGHKMGMIKAADREMFRRLQQRIEKAHGEKEGMQQGRPHYKLLAVDVDGTLLDEEHRISEKNIEAIRKIQDDGVKVILFSGRGYEALKEILAKLALKDVVATQNGSVILDCTGQKRLREELISEADCREILAYCKIHGFEPLLYQKGDVYSKLKSKYLQIFEKCMDQKVIYTEDIEVCYSGEPLGKILVLDEPERIRSIKMWIDTHFQGRVSAQLAYDFSLEIGGSDKGSALRWIAKYYEISPDEIIAIGDGENDKYMLQYAGLGVAMGNAMESVKNCADKITLSNKESGVAFAIETFM</sequence>
<protein>
    <submittedName>
        <fullName evidence="2">Cof-type HAD-IIB family hydrolase</fullName>
    </submittedName>
</protein>
<dbReference type="InterPro" id="IPR036412">
    <property type="entry name" value="HAD-like_sf"/>
</dbReference>
<dbReference type="NCBIfam" id="TIGR00099">
    <property type="entry name" value="Cof-subfamily"/>
    <property type="match status" value="1"/>
</dbReference>
<dbReference type="InterPro" id="IPR006379">
    <property type="entry name" value="HAD-SF_hydro_IIB"/>
</dbReference>
<dbReference type="InterPro" id="IPR000150">
    <property type="entry name" value="Cof"/>
</dbReference>
<dbReference type="SFLD" id="SFLDG01140">
    <property type="entry name" value="C2.B:_Phosphomannomutase_and_P"/>
    <property type="match status" value="1"/>
</dbReference>
<keyword evidence="3" id="KW-1185">Reference proteome</keyword>
<reference evidence="2 3" key="1">
    <citation type="journal article" date="2021" name="ISME Commun">
        <title>Automated analysis of genomic sequences facilitates high-throughput and comprehensive description of bacteria.</title>
        <authorList>
            <person name="Hitch T.C.A."/>
        </authorList>
    </citation>
    <scope>NUCLEOTIDE SEQUENCE [LARGE SCALE GENOMIC DNA]</scope>
    <source>
        <strain evidence="2 3">H2_18</strain>
    </source>
</reference>
<dbReference type="Gene3D" id="3.20.20.140">
    <property type="entry name" value="Metal-dependent hydrolases"/>
    <property type="match status" value="1"/>
</dbReference>
<feature type="domain" description="Polymerase/histidinol phosphatase N-terminal" evidence="1">
    <location>
        <begin position="6"/>
        <end position="72"/>
    </location>
</feature>
<gene>
    <name evidence="2" type="ORF">OCV51_12205</name>
</gene>
<dbReference type="InterPro" id="IPR023214">
    <property type="entry name" value="HAD_sf"/>
</dbReference>
<dbReference type="GO" id="GO:0016787">
    <property type="term" value="F:hydrolase activity"/>
    <property type="evidence" value="ECO:0007669"/>
    <property type="project" value="UniProtKB-KW"/>
</dbReference>
<dbReference type="Gene3D" id="3.40.50.1000">
    <property type="entry name" value="HAD superfamily/HAD-like"/>
    <property type="match status" value="1"/>
</dbReference>
<evidence type="ECO:0000313" key="3">
    <source>
        <dbReference type="Proteomes" id="UP001652394"/>
    </source>
</evidence>
<dbReference type="SUPFAM" id="SSF89550">
    <property type="entry name" value="PHP domain-like"/>
    <property type="match status" value="1"/>
</dbReference>
<dbReference type="InterPro" id="IPR003141">
    <property type="entry name" value="Pol/His_phosphatase_N"/>
</dbReference>
<evidence type="ECO:0000259" key="1">
    <source>
        <dbReference type="SMART" id="SM00481"/>
    </source>
</evidence>
<dbReference type="PANTHER" id="PTHR10000">
    <property type="entry name" value="PHOSPHOSERINE PHOSPHATASE"/>
    <property type="match status" value="1"/>
</dbReference>
<dbReference type="CDD" id="cd07516">
    <property type="entry name" value="HAD_Pase"/>
    <property type="match status" value="1"/>
</dbReference>
<dbReference type="Proteomes" id="UP001652394">
    <property type="component" value="Unassembled WGS sequence"/>
</dbReference>
<accession>A0ABT2TDP9</accession>
<dbReference type="Gene3D" id="1.10.150.650">
    <property type="match status" value="1"/>
</dbReference>
<name>A0ABT2TDP9_9FIRM</name>
<dbReference type="Gene3D" id="3.30.1240.10">
    <property type="match status" value="1"/>
</dbReference>
<organism evidence="2 3">
    <name type="scientific">Faecalicatena acetigenes</name>
    <dbReference type="NCBI Taxonomy" id="2981790"/>
    <lineage>
        <taxon>Bacteria</taxon>
        <taxon>Bacillati</taxon>
        <taxon>Bacillota</taxon>
        <taxon>Clostridia</taxon>
        <taxon>Lachnospirales</taxon>
        <taxon>Lachnospiraceae</taxon>
        <taxon>Faecalicatena</taxon>
    </lineage>
</organism>
<dbReference type="Pfam" id="PF02811">
    <property type="entry name" value="PHP"/>
    <property type="match status" value="1"/>
</dbReference>
<comment type="caution">
    <text evidence="2">The sequence shown here is derived from an EMBL/GenBank/DDBJ whole genome shotgun (WGS) entry which is preliminary data.</text>
</comment>
<dbReference type="InterPro" id="IPR004013">
    <property type="entry name" value="PHP_dom"/>
</dbReference>
<keyword evidence="2" id="KW-0378">Hydrolase</keyword>
<dbReference type="SMART" id="SM00481">
    <property type="entry name" value="POLIIIAc"/>
    <property type="match status" value="1"/>
</dbReference>
<proteinExistence type="predicted"/>
<dbReference type="NCBIfam" id="TIGR01484">
    <property type="entry name" value="HAD-SF-IIB"/>
    <property type="match status" value="1"/>
</dbReference>
<dbReference type="RefSeq" id="WP_267304228.1">
    <property type="nucleotide sequence ID" value="NZ_JAOQJX010000022.1"/>
</dbReference>